<protein>
    <submittedName>
        <fullName evidence="1">Uncharacterized protein</fullName>
    </submittedName>
</protein>
<organism evidence="1 2">
    <name type="scientific">Hymenobacter tibetensis</name>
    <dbReference type="NCBI Taxonomy" id="497967"/>
    <lineage>
        <taxon>Bacteria</taxon>
        <taxon>Pseudomonadati</taxon>
        <taxon>Bacteroidota</taxon>
        <taxon>Cytophagia</taxon>
        <taxon>Cytophagales</taxon>
        <taxon>Hymenobacteraceae</taxon>
        <taxon>Hymenobacter</taxon>
    </lineage>
</organism>
<name>A0ABY4CYW8_9BACT</name>
<proteinExistence type="predicted"/>
<keyword evidence="2" id="KW-1185">Reference proteome</keyword>
<dbReference type="RefSeq" id="WP_243799127.1">
    <property type="nucleotide sequence ID" value="NZ_CP094669.1"/>
</dbReference>
<evidence type="ECO:0000313" key="2">
    <source>
        <dbReference type="Proteomes" id="UP000831113"/>
    </source>
</evidence>
<gene>
    <name evidence="1" type="ORF">MTX78_01115</name>
</gene>
<accession>A0ABY4CYW8</accession>
<reference evidence="1 2" key="1">
    <citation type="submission" date="2022-03" db="EMBL/GenBank/DDBJ databases">
        <title>Hymenobactersp. isolated from the air.</title>
        <authorList>
            <person name="Won M."/>
            <person name="Kwon S.-W."/>
        </authorList>
    </citation>
    <scope>NUCLEOTIDE SEQUENCE [LARGE SCALE GENOMIC DNA]</scope>
    <source>
        <strain evidence="1 2">KACC 21982</strain>
    </source>
</reference>
<sequence>MTSPAQYPPDIYNALYTDETGKVVGLDEVQLLEPVPVNRVPELMAQLFSDDLYLAYQCGLVLAAWGVEEGVNYLRSLIDSRIDKIAEFEPHRLWGEDNLYDVISEALGVAILSDYDRSEIVDILRDTLQLYGECYFESKLKGVLIRLDEDSLLPDIKRAMQLALGNQRYYQASQLLPVLAKYDNAYALTQVSMFQNLIQKDDRIRYNLGEMQAYL</sequence>
<dbReference type="EMBL" id="CP094669">
    <property type="protein sequence ID" value="UOG75212.1"/>
    <property type="molecule type" value="Genomic_DNA"/>
</dbReference>
<dbReference type="Proteomes" id="UP000831113">
    <property type="component" value="Chromosome"/>
</dbReference>
<evidence type="ECO:0000313" key="1">
    <source>
        <dbReference type="EMBL" id="UOG75212.1"/>
    </source>
</evidence>